<keyword evidence="1" id="KW-0175">Coiled coil</keyword>
<dbReference type="InterPro" id="IPR036465">
    <property type="entry name" value="vWFA_dom_sf"/>
</dbReference>
<gene>
    <name evidence="4" type="ORF">F6J89_09605</name>
</gene>
<evidence type="ECO:0000256" key="1">
    <source>
        <dbReference type="SAM" id="Coils"/>
    </source>
</evidence>
<evidence type="ECO:0000256" key="2">
    <source>
        <dbReference type="SAM" id="MobiDB-lite"/>
    </source>
</evidence>
<reference evidence="4" key="1">
    <citation type="submission" date="2019-11" db="EMBL/GenBank/DDBJ databases">
        <title>Genomic insights into an expanded diversity of filamentous marine cyanobacteria reveals the extraordinary biosynthetic potential of Moorea and Okeania.</title>
        <authorList>
            <person name="Ferreira Leao T."/>
            <person name="Wang M."/>
            <person name="Moss N."/>
            <person name="Da Silva R."/>
            <person name="Sanders J."/>
            <person name="Nurk S."/>
            <person name="Gurevich A."/>
            <person name="Humphrey G."/>
            <person name="Reher R."/>
            <person name="Zhu Q."/>
            <person name="Belda-Ferre P."/>
            <person name="Glukhov E."/>
            <person name="Rex R."/>
            <person name="Dorrestein P.C."/>
            <person name="Knight R."/>
            <person name="Pevzner P."/>
            <person name="Gerwick W.H."/>
            <person name="Gerwick L."/>
        </authorList>
    </citation>
    <scope>NUCLEOTIDE SEQUENCE</scope>
    <source>
        <strain evidence="4">SIO1C4</strain>
    </source>
</reference>
<dbReference type="SMART" id="SM00327">
    <property type="entry name" value="VWA"/>
    <property type="match status" value="1"/>
</dbReference>
<feature type="coiled-coil region" evidence="1">
    <location>
        <begin position="349"/>
        <end position="394"/>
    </location>
</feature>
<sequence>MKVNYSLSHSLIAAEVSSTVDLIINFNAGKIDNSSPRRPLNLSLVIDRSGSMAGQPLRYAIQAAQKLVEYLTPEDFLAVIIYDDTPETIIPSQPVKDKAAIKSRLGKVRAGGCTNLSGGWLMGCEQVQSQLNSECLNRVLLLTDGQANFGIIDPKVLTNTARKQAYQGIITTTLGFGTHFNEDLLIDMANAAGGNFYFIQSPDDASDVFRIELESLLSVAAQNLTVTLQPEESVKITEVLNNYRSQVVGNNLEVFVGDVYEVEAKQLALQLAIPPHTKTGETKVATITYKYQSLVEGSIEQLTKQILINLTVGSAEEASQIEPDSAVFELASKLRIAQIKEQAIALADNRDYQGAAEKLRAAIKGLKLKLLDEIFEVAEEMEQLEHYAQRLESRNFDSASRKEMRDQSYQARGRNRGDLNLRGIAGGEADSLEAISSFEQGILVKCFREGGKLRVKVISEGYNPELNVQFPRSIRQEGTTYVVDEIKLSANGSFYRVSGKIRRLVKPGQEHAASSPTAKSGPKTQKLHSAKATGSLADLETVDSVGDGVIVQCVKEGSKLRARVVSDGYNPNYNIRFPRNIRAEGVLYVVDQVKETAQGGSYIAYGKIRKLLQ</sequence>
<dbReference type="SUPFAM" id="SSF53300">
    <property type="entry name" value="vWA-like"/>
    <property type="match status" value="1"/>
</dbReference>
<accession>A0A6B3N8F4</accession>
<feature type="domain" description="VWFA" evidence="3">
    <location>
        <begin position="41"/>
        <end position="220"/>
    </location>
</feature>
<comment type="caution">
    <text evidence="4">The sequence shown here is derived from an EMBL/GenBank/DDBJ whole genome shotgun (WGS) entry which is preliminary data.</text>
</comment>
<dbReference type="EMBL" id="JAAHFQ010000143">
    <property type="protein sequence ID" value="NER27870.1"/>
    <property type="molecule type" value="Genomic_DNA"/>
</dbReference>
<evidence type="ECO:0000313" key="4">
    <source>
        <dbReference type="EMBL" id="NER27870.1"/>
    </source>
</evidence>
<proteinExistence type="predicted"/>
<dbReference type="AlphaFoldDB" id="A0A6B3N8F4"/>
<dbReference type="PANTHER" id="PTHR10579:SF43">
    <property type="entry name" value="ZINC FINGER (C3HC4-TYPE RING FINGER) FAMILY PROTEIN"/>
    <property type="match status" value="1"/>
</dbReference>
<dbReference type="InterPro" id="IPR002035">
    <property type="entry name" value="VWF_A"/>
</dbReference>
<protein>
    <submittedName>
        <fullName evidence="4">VWA domain-containing protein</fullName>
    </submittedName>
</protein>
<dbReference type="InterPro" id="IPR051266">
    <property type="entry name" value="CLCR"/>
</dbReference>
<dbReference type="PROSITE" id="PS50234">
    <property type="entry name" value="VWFA"/>
    <property type="match status" value="1"/>
</dbReference>
<organism evidence="4">
    <name type="scientific">Symploca sp. SIO1C4</name>
    <dbReference type="NCBI Taxonomy" id="2607765"/>
    <lineage>
        <taxon>Bacteria</taxon>
        <taxon>Bacillati</taxon>
        <taxon>Cyanobacteriota</taxon>
        <taxon>Cyanophyceae</taxon>
        <taxon>Coleofasciculales</taxon>
        <taxon>Coleofasciculaceae</taxon>
        <taxon>Symploca</taxon>
    </lineage>
</organism>
<feature type="region of interest" description="Disordered" evidence="2">
    <location>
        <begin position="506"/>
        <end position="530"/>
    </location>
</feature>
<name>A0A6B3N8F4_9CYAN</name>
<evidence type="ECO:0000259" key="3">
    <source>
        <dbReference type="PROSITE" id="PS50234"/>
    </source>
</evidence>
<dbReference type="Pfam" id="PF00092">
    <property type="entry name" value="VWA"/>
    <property type="match status" value="1"/>
</dbReference>
<dbReference type="Gene3D" id="3.40.50.410">
    <property type="entry name" value="von Willebrand factor, type A domain"/>
    <property type="match status" value="1"/>
</dbReference>
<dbReference type="PANTHER" id="PTHR10579">
    <property type="entry name" value="CALCIUM-ACTIVATED CHLORIDE CHANNEL REGULATOR"/>
    <property type="match status" value="1"/>
</dbReference>